<dbReference type="OrthoDB" id="7210994at2"/>
<evidence type="ECO:0000259" key="4">
    <source>
        <dbReference type="PROSITE" id="PS50987"/>
    </source>
</evidence>
<dbReference type="InterPro" id="IPR051081">
    <property type="entry name" value="HTH_MetalResp_TranReg"/>
</dbReference>
<dbReference type="PROSITE" id="PS50987">
    <property type="entry name" value="HTH_ARSR_2"/>
    <property type="match status" value="1"/>
</dbReference>
<keyword evidence="3" id="KW-0804">Transcription</keyword>
<evidence type="ECO:0000256" key="2">
    <source>
        <dbReference type="ARBA" id="ARBA00023125"/>
    </source>
</evidence>
<dbReference type="Pfam" id="PF12840">
    <property type="entry name" value="HTH_20"/>
    <property type="match status" value="1"/>
</dbReference>
<dbReference type="GO" id="GO:0003677">
    <property type="term" value="F:DNA binding"/>
    <property type="evidence" value="ECO:0007669"/>
    <property type="project" value="UniProtKB-KW"/>
</dbReference>
<dbReference type="InterPro" id="IPR001845">
    <property type="entry name" value="HTH_ArsR_DNA-bd_dom"/>
</dbReference>
<dbReference type="PANTHER" id="PTHR33154:SF33">
    <property type="entry name" value="TRANSCRIPTIONAL REPRESSOR SDPR"/>
    <property type="match status" value="1"/>
</dbReference>
<dbReference type="AlphaFoldDB" id="A0A4R6WX19"/>
<dbReference type="InterPro" id="IPR036388">
    <property type="entry name" value="WH-like_DNA-bd_sf"/>
</dbReference>
<evidence type="ECO:0000256" key="1">
    <source>
        <dbReference type="ARBA" id="ARBA00023015"/>
    </source>
</evidence>
<name>A0A4R6WX19_9PROT</name>
<reference evidence="5 6" key="1">
    <citation type="submission" date="2019-03" db="EMBL/GenBank/DDBJ databases">
        <title>Genomic Encyclopedia of Type Strains, Phase III (KMG-III): the genomes of soil and plant-associated and newly described type strains.</title>
        <authorList>
            <person name="Whitman W."/>
        </authorList>
    </citation>
    <scope>NUCLEOTIDE SEQUENCE [LARGE SCALE GENOMIC DNA]</scope>
    <source>
        <strain evidence="5 6">CGMCC 1.7660</strain>
    </source>
</reference>
<dbReference type="Gene3D" id="1.10.10.10">
    <property type="entry name" value="Winged helix-like DNA-binding domain superfamily/Winged helix DNA-binding domain"/>
    <property type="match status" value="1"/>
</dbReference>
<comment type="caution">
    <text evidence="5">The sequence shown here is derived from an EMBL/GenBank/DDBJ whole genome shotgun (WGS) entry which is preliminary data.</text>
</comment>
<keyword evidence="1" id="KW-0805">Transcription regulation</keyword>
<dbReference type="SMART" id="SM00418">
    <property type="entry name" value="HTH_ARSR"/>
    <property type="match status" value="1"/>
</dbReference>
<dbReference type="EMBL" id="SNYW01000006">
    <property type="protein sequence ID" value="TDQ84237.1"/>
    <property type="molecule type" value="Genomic_DNA"/>
</dbReference>
<evidence type="ECO:0000313" key="5">
    <source>
        <dbReference type="EMBL" id="TDQ84237.1"/>
    </source>
</evidence>
<evidence type="ECO:0000313" key="6">
    <source>
        <dbReference type="Proteomes" id="UP000295783"/>
    </source>
</evidence>
<dbReference type="SUPFAM" id="SSF46785">
    <property type="entry name" value="Winged helix' DNA-binding domain"/>
    <property type="match status" value="1"/>
</dbReference>
<accession>A0A4R6WX19</accession>
<dbReference type="GO" id="GO:0003700">
    <property type="term" value="F:DNA-binding transcription factor activity"/>
    <property type="evidence" value="ECO:0007669"/>
    <property type="project" value="InterPro"/>
</dbReference>
<dbReference type="NCBIfam" id="NF033788">
    <property type="entry name" value="HTH_metalloreg"/>
    <property type="match status" value="1"/>
</dbReference>
<dbReference type="RefSeq" id="WP_133612276.1">
    <property type="nucleotide sequence ID" value="NZ_SNYW01000006.1"/>
</dbReference>
<gene>
    <name evidence="5" type="ORF">A8950_0785</name>
</gene>
<sequence length="118" mass="13023">MDSFAALSDPTRRRIVEFLAPGEQQAGAIAAQFDLSAPAISQHLKTLREAGLVRVRVDGQRRIYSLDVHGLAEMDAWLARVRAFWQGRLDALEEALRAEDAAAARGRRKGPAKKGERT</sequence>
<dbReference type="InterPro" id="IPR036390">
    <property type="entry name" value="WH_DNA-bd_sf"/>
</dbReference>
<proteinExistence type="predicted"/>
<feature type="domain" description="HTH arsR-type" evidence="4">
    <location>
        <begin position="1"/>
        <end position="96"/>
    </location>
</feature>
<keyword evidence="2" id="KW-0238">DNA-binding</keyword>
<evidence type="ECO:0000256" key="3">
    <source>
        <dbReference type="ARBA" id="ARBA00023163"/>
    </source>
</evidence>
<dbReference type="InterPro" id="IPR011991">
    <property type="entry name" value="ArsR-like_HTH"/>
</dbReference>
<protein>
    <submittedName>
        <fullName evidence="5">ArsR family transcriptional regulator</fullName>
    </submittedName>
</protein>
<dbReference type="CDD" id="cd00090">
    <property type="entry name" value="HTH_ARSR"/>
    <property type="match status" value="1"/>
</dbReference>
<dbReference type="PRINTS" id="PR00778">
    <property type="entry name" value="HTHARSR"/>
</dbReference>
<organism evidence="5 6">
    <name type="scientific">Dongia mobilis</name>
    <dbReference type="NCBI Taxonomy" id="578943"/>
    <lineage>
        <taxon>Bacteria</taxon>
        <taxon>Pseudomonadati</taxon>
        <taxon>Pseudomonadota</taxon>
        <taxon>Alphaproteobacteria</taxon>
        <taxon>Rhodospirillales</taxon>
        <taxon>Dongiaceae</taxon>
        <taxon>Dongia</taxon>
    </lineage>
</organism>
<dbReference type="PANTHER" id="PTHR33154">
    <property type="entry name" value="TRANSCRIPTIONAL REGULATOR, ARSR FAMILY"/>
    <property type="match status" value="1"/>
</dbReference>
<keyword evidence="6" id="KW-1185">Reference proteome</keyword>
<dbReference type="Proteomes" id="UP000295783">
    <property type="component" value="Unassembled WGS sequence"/>
</dbReference>